<dbReference type="EMBL" id="PTQR01000030">
    <property type="protein sequence ID" value="TKX25258.1"/>
    <property type="molecule type" value="Genomic_DNA"/>
</dbReference>
<accession>A0A4U7B230</accession>
<dbReference type="Pfam" id="PF05234">
    <property type="entry name" value="UAF_Rrn10"/>
    <property type="match status" value="1"/>
</dbReference>
<comment type="caution">
    <text evidence="2">The sequence shown here is derived from an EMBL/GenBank/DDBJ whole genome shotgun (WGS) entry which is preliminary data.</text>
</comment>
<dbReference type="Proteomes" id="UP000308133">
    <property type="component" value="Unassembled WGS sequence"/>
</dbReference>
<protein>
    <submittedName>
        <fullName evidence="2">Putative UAF complex subunit Rrn10</fullName>
    </submittedName>
</protein>
<dbReference type="PANTHER" id="PTHR28054:SF1">
    <property type="entry name" value="RNA POLYMERASE I-SPECIFIC TRANSCRIPTION INITIATION FACTOR RRN10"/>
    <property type="match status" value="1"/>
</dbReference>
<sequence>MSRKRSRDESATPRRRGKSPRRVSTVYDAVAGRVGYESFLSGTRVPKTRDTKSSSSQAVYPEEVLFRRKGAPPRYEETDQYFANERLDPERQKLPDSDLLKAIHKYASEYYLRATPLRGKWDFRSMDETALLAMGILLEETIVAAIGDTGDLPFIEGEDADKGIKGPALWDGRQYRRSVLRMTPDLPAMAATFDYADDRTTPHNFSRRCCRQWLALATTTDLRGLESVSQASKAAEMDILRPLQAAFTENAK</sequence>
<feature type="compositionally biased region" description="Basic and acidic residues" evidence="1">
    <location>
        <begin position="1"/>
        <end position="12"/>
    </location>
</feature>
<dbReference type="AlphaFoldDB" id="A0A4U7B230"/>
<evidence type="ECO:0000313" key="2">
    <source>
        <dbReference type="EMBL" id="TKX25258.1"/>
    </source>
</evidence>
<proteinExistence type="predicted"/>
<dbReference type="GO" id="GO:0006360">
    <property type="term" value="P:transcription by RNA polymerase I"/>
    <property type="evidence" value="ECO:0007669"/>
    <property type="project" value="InterPro"/>
</dbReference>
<evidence type="ECO:0000256" key="1">
    <source>
        <dbReference type="SAM" id="MobiDB-lite"/>
    </source>
</evidence>
<reference evidence="2 3" key="1">
    <citation type="submission" date="2018-02" db="EMBL/GenBank/DDBJ databases">
        <title>Draft genome sequences of Elsinoe sp., causing black scab on jojoba.</title>
        <authorList>
            <person name="Stodart B."/>
            <person name="Jeffress S."/>
            <person name="Ash G."/>
            <person name="Arun Chinnappa K."/>
        </authorList>
    </citation>
    <scope>NUCLEOTIDE SEQUENCE [LARGE SCALE GENOMIC DNA]</scope>
    <source>
        <strain evidence="2 3">Hillstone_2</strain>
    </source>
</reference>
<gene>
    <name evidence="2" type="ORF">C1H76_2491</name>
</gene>
<name>A0A4U7B230_9PEZI</name>
<dbReference type="InterPro" id="IPR022793">
    <property type="entry name" value="Rrn10"/>
</dbReference>
<organism evidence="2 3">
    <name type="scientific">Elsinoe australis</name>
    <dbReference type="NCBI Taxonomy" id="40998"/>
    <lineage>
        <taxon>Eukaryota</taxon>
        <taxon>Fungi</taxon>
        <taxon>Dikarya</taxon>
        <taxon>Ascomycota</taxon>
        <taxon>Pezizomycotina</taxon>
        <taxon>Dothideomycetes</taxon>
        <taxon>Dothideomycetidae</taxon>
        <taxon>Myriangiales</taxon>
        <taxon>Elsinoaceae</taxon>
        <taxon>Elsinoe</taxon>
    </lineage>
</organism>
<evidence type="ECO:0000313" key="3">
    <source>
        <dbReference type="Proteomes" id="UP000308133"/>
    </source>
</evidence>
<dbReference type="PANTHER" id="PTHR28054">
    <property type="entry name" value="RNA POLYMERASE I-SPECIFIC TRANSCRIPTION INITIATION FACTOR RRN10"/>
    <property type="match status" value="1"/>
</dbReference>
<feature type="region of interest" description="Disordered" evidence="1">
    <location>
        <begin position="1"/>
        <end position="24"/>
    </location>
</feature>